<organism evidence="2 3">
    <name type="scientific">Acidihalobacter aeolianus</name>
    <dbReference type="NCBI Taxonomy" id="2792603"/>
    <lineage>
        <taxon>Bacteria</taxon>
        <taxon>Pseudomonadati</taxon>
        <taxon>Pseudomonadota</taxon>
        <taxon>Gammaproteobacteria</taxon>
        <taxon>Chromatiales</taxon>
        <taxon>Ectothiorhodospiraceae</taxon>
        <taxon>Acidihalobacter</taxon>
    </lineage>
</organism>
<dbReference type="Proteomes" id="UP000095342">
    <property type="component" value="Chromosome"/>
</dbReference>
<keyword evidence="1" id="KW-0472">Membrane</keyword>
<evidence type="ECO:0000313" key="3">
    <source>
        <dbReference type="Proteomes" id="UP000095342"/>
    </source>
</evidence>
<reference evidence="2 3" key="1">
    <citation type="submission" date="2016-09" db="EMBL/GenBank/DDBJ databases">
        <title>Acidihalobacter prosperus V6 (DSM14174).</title>
        <authorList>
            <person name="Khaleque H.N."/>
            <person name="Ramsay J.P."/>
            <person name="Murphy R.J.T."/>
            <person name="Kaksonen A.H."/>
            <person name="Boxall N.J."/>
            <person name="Watkin E.L.J."/>
        </authorList>
    </citation>
    <scope>NUCLEOTIDE SEQUENCE [LARGE SCALE GENOMIC DNA]</scope>
    <source>
        <strain evidence="2 3">V6</strain>
    </source>
</reference>
<evidence type="ECO:0008006" key="4">
    <source>
        <dbReference type="Google" id="ProtNLM"/>
    </source>
</evidence>
<keyword evidence="3" id="KW-1185">Reference proteome</keyword>
<dbReference type="AlphaFoldDB" id="A0A1D8K4D3"/>
<name>A0A1D8K4D3_9GAMM</name>
<accession>A0A1D8K4D3</accession>
<keyword evidence="1" id="KW-1133">Transmembrane helix</keyword>
<proteinExistence type="predicted"/>
<evidence type="ECO:0000313" key="2">
    <source>
        <dbReference type="EMBL" id="AOV15774.1"/>
    </source>
</evidence>
<keyword evidence="1" id="KW-0812">Transmembrane</keyword>
<feature type="transmembrane region" description="Helical" evidence="1">
    <location>
        <begin position="49"/>
        <end position="79"/>
    </location>
</feature>
<sequence length="83" mass="8129">MKVLALSEKLAGSVPVIVRPARDGIMRELTLDEIEEVSGGLSLKGGVELIGAVGGVAAVIGAPAAAGFAAGIVLAYAIAEAEG</sequence>
<dbReference type="EMBL" id="CP017448">
    <property type="protein sequence ID" value="AOV15774.1"/>
    <property type="molecule type" value="Genomic_DNA"/>
</dbReference>
<gene>
    <name evidence="2" type="ORF">BJI67_00700</name>
</gene>
<protein>
    <recommendedName>
        <fullName evidence="4">Bacteriocin</fullName>
    </recommendedName>
</protein>
<dbReference type="KEGG" id="aaeo:BJI67_00700"/>
<evidence type="ECO:0000256" key="1">
    <source>
        <dbReference type="SAM" id="Phobius"/>
    </source>
</evidence>